<protein>
    <recommendedName>
        <fullName evidence="3">DUF1642 domain-containing protein</fullName>
    </recommendedName>
</protein>
<name>A0ABN0ISC8_9STRE</name>
<dbReference type="Proteomes" id="UP000011769">
    <property type="component" value="Unassembled WGS sequence"/>
</dbReference>
<keyword evidence="2" id="KW-1185">Reference proteome</keyword>
<evidence type="ECO:0000313" key="2">
    <source>
        <dbReference type="Proteomes" id="UP000011769"/>
    </source>
</evidence>
<dbReference type="InterPro" id="IPR012865">
    <property type="entry name" value="DUF1642"/>
</dbReference>
<evidence type="ECO:0000313" key="1">
    <source>
        <dbReference type="EMBL" id="EMG25762.1"/>
    </source>
</evidence>
<evidence type="ECO:0008006" key="3">
    <source>
        <dbReference type="Google" id="ProtNLM"/>
    </source>
</evidence>
<accession>A0ABN0ISC8</accession>
<proteinExistence type="predicted"/>
<sequence>MKIEEAKEKIEEYSWFSQDPNNNEIYIKTVFNIIDQIELDQPKTVVPQCAIDWVDDSRERDYEFDEWFDTGNQPLEVYKWLNCKNKRQADINALALVTLIVNGPDAVTVEKEKLYTVKILGCTLFKMTSDNHTKYKLVGENETPLESKCSGYKFEGELTEKEIKQADERLWQFAKEVMQCYV</sequence>
<dbReference type="RefSeq" id="WP_003108369.1">
    <property type="nucleotide sequence ID" value="NZ_ALYM01000003.1"/>
</dbReference>
<reference evidence="1 2" key="1">
    <citation type="journal article" date="2013" name="PLoS ONE">
        <title>Comparative Genomic Characterization of Three Streptococcus parauberis Strains in Fish Pathogen, as Assessed by Wide-Genome Analyses.</title>
        <authorList>
            <person name="Nho S.W."/>
            <person name="Hikima J."/>
            <person name="Park S.B."/>
            <person name="Jang H.B."/>
            <person name="Cha I.S."/>
            <person name="Yasuike M."/>
            <person name="Nakamura Y."/>
            <person name="Fujiwara A."/>
            <person name="Sano M."/>
            <person name="Kanai K."/>
            <person name="Kondo H."/>
            <person name="Hirono I."/>
            <person name="Takeyama H."/>
            <person name="Aoki T."/>
            <person name="Jung T.S."/>
        </authorList>
    </citation>
    <scope>NUCLEOTIDE SEQUENCE [LARGE SCALE GENOMIC DNA]</scope>
    <source>
        <strain evidence="1 2">KRS-02083</strain>
    </source>
</reference>
<gene>
    <name evidence="1" type="ORF">SPJ1_1173</name>
</gene>
<dbReference type="Pfam" id="PF07852">
    <property type="entry name" value="DUF1642"/>
    <property type="match status" value="1"/>
</dbReference>
<comment type="caution">
    <text evidence="1">The sequence shown here is derived from an EMBL/GenBank/DDBJ whole genome shotgun (WGS) entry which is preliminary data.</text>
</comment>
<organism evidence="1 2">
    <name type="scientific">Streptococcus parauberis KRS-02083</name>
    <dbReference type="NCBI Taxonomy" id="1207545"/>
    <lineage>
        <taxon>Bacteria</taxon>
        <taxon>Bacillati</taxon>
        <taxon>Bacillota</taxon>
        <taxon>Bacilli</taxon>
        <taxon>Lactobacillales</taxon>
        <taxon>Streptococcaceae</taxon>
        <taxon>Streptococcus</taxon>
    </lineage>
</organism>
<dbReference type="EMBL" id="ALYM01000003">
    <property type="protein sequence ID" value="EMG25762.1"/>
    <property type="molecule type" value="Genomic_DNA"/>
</dbReference>